<sequence>DSVTYEIEPALTAALEHTGLVASSNRTQVGFGLSRWPVYAWWEVWPPFLAEVNPEAVVFQTGIWDVNEVFYGDLRRPVPEDVDWAEQYVFLMEVAVEVLTADGAILFWQTMLPSTDPAPVERLNRLVVDLTGRDERVVLVDLTSGFTDSDGAYRRLVDRDGELWPLRKVDEVHLCRQGAEVAARITAEAIVSHFGLRLLDGWEDGPWRSDPRFDVDPCDDPTPPRGTP</sequence>
<reference evidence="1" key="1">
    <citation type="submission" date="2018-05" db="EMBL/GenBank/DDBJ databases">
        <authorList>
            <person name="Lanie J.A."/>
            <person name="Ng W.-L."/>
            <person name="Kazmierczak K.M."/>
            <person name="Andrzejewski T.M."/>
            <person name="Davidsen T.M."/>
            <person name="Wayne K.J."/>
            <person name="Tettelin H."/>
            <person name="Glass J.I."/>
            <person name="Rusch D."/>
            <person name="Podicherti R."/>
            <person name="Tsui H.-C.T."/>
            <person name="Winkler M.E."/>
        </authorList>
    </citation>
    <scope>NUCLEOTIDE SEQUENCE</scope>
</reference>
<dbReference type="InterPro" id="IPR036514">
    <property type="entry name" value="SGNH_hydro_sf"/>
</dbReference>
<dbReference type="Gene3D" id="3.40.50.1110">
    <property type="entry name" value="SGNH hydrolase"/>
    <property type="match status" value="1"/>
</dbReference>
<dbReference type="EMBL" id="UINC01069348">
    <property type="protein sequence ID" value="SVC02658.1"/>
    <property type="molecule type" value="Genomic_DNA"/>
</dbReference>
<evidence type="ECO:0000313" key="1">
    <source>
        <dbReference type="EMBL" id="SVC02658.1"/>
    </source>
</evidence>
<proteinExistence type="predicted"/>
<organism evidence="1">
    <name type="scientific">marine metagenome</name>
    <dbReference type="NCBI Taxonomy" id="408172"/>
    <lineage>
        <taxon>unclassified sequences</taxon>
        <taxon>metagenomes</taxon>
        <taxon>ecological metagenomes</taxon>
    </lineage>
</organism>
<gene>
    <name evidence="1" type="ORF">METZ01_LOCUS255512</name>
</gene>
<evidence type="ECO:0008006" key="2">
    <source>
        <dbReference type="Google" id="ProtNLM"/>
    </source>
</evidence>
<dbReference type="InterPro" id="IPR007407">
    <property type="entry name" value="DUF459"/>
</dbReference>
<dbReference type="SUPFAM" id="SSF52266">
    <property type="entry name" value="SGNH hydrolase"/>
    <property type="match status" value="1"/>
</dbReference>
<feature type="non-terminal residue" evidence="1">
    <location>
        <position position="1"/>
    </location>
</feature>
<accession>A0A382ISW9</accession>
<name>A0A382ISW9_9ZZZZ</name>
<protein>
    <recommendedName>
        <fullName evidence="2">SGNH hydrolase-type esterase domain-containing protein</fullName>
    </recommendedName>
</protein>
<dbReference type="Pfam" id="PF04311">
    <property type="entry name" value="DUF459"/>
    <property type="match status" value="1"/>
</dbReference>
<dbReference type="AlphaFoldDB" id="A0A382ISW9"/>